<reference evidence="3 4" key="1">
    <citation type="submission" date="2019-12" db="EMBL/GenBank/DDBJ databases">
        <authorList>
            <person name="Huq M.A."/>
        </authorList>
    </citation>
    <scope>NUCLEOTIDE SEQUENCE [LARGE SCALE GENOMIC DNA]</scope>
    <source>
        <strain evidence="3 4">MAH-18</strain>
    </source>
</reference>
<evidence type="ECO:0008006" key="5">
    <source>
        <dbReference type="Google" id="ProtNLM"/>
    </source>
</evidence>
<feature type="signal peptide" evidence="2">
    <location>
        <begin position="1"/>
        <end position="25"/>
    </location>
</feature>
<keyword evidence="4" id="KW-1185">Reference proteome</keyword>
<proteinExistence type="predicted"/>
<dbReference type="EMBL" id="WSEK01000004">
    <property type="protein sequence ID" value="MVQ47874.1"/>
    <property type="molecule type" value="Genomic_DNA"/>
</dbReference>
<dbReference type="RefSeq" id="WP_157340017.1">
    <property type="nucleotide sequence ID" value="NZ_WSEK01000004.1"/>
</dbReference>
<keyword evidence="2" id="KW-0732">Signal</keyword>
<sequence>MSREAVRAAAAALAAAAAVVLVAVAATALRSNPEPAPAARAQPQSTPTPPPPASAPAFEGPVGVLAPGWACEVPADEKFACWKGHAVVVVNWRASEQRAAYLDPGKADVLPDVHTFVSEAHGPYFATVSPVQAQQADVDEVGAALVWAD</sequence>
<dbReference type="AlphaFoldDB" id="A0A6L6XL13"/>
<dbReference type="Proteomes" id="UP000473525">
    <property type="component" value="Unassembled WGS sequence"/>
</dbReference>
<evidence type="ECO:0000256" key="1">
    <source>
        <dbReference type="SAM" id="MobiDB-lite"/>
    </source>
</evidence>
<feature type="region of interest" description="Disordered" evidence="1">
    <location>
        <begin position="34"/>
        <end position="59"/>
    </location>
</feature>
<evidence type="ECO:0000313" key="4">
    <source>
        <dbReference type="Proteomes" id="UP000473525"/>
    </source>
</evidence>
<name>A0A6L6XL13_9ACTN</name>
<accession>A0A6L6XL13</accession>
<protein>
    <recommendedName>
        <fullName evidence="5">DUF3105 domain-containing protein</fullName>
    </recommendedName>
</protein>
<evidence type="ECO:0000313" key="3">
    <source>
        <dbReference type="EMBL" id="MVQ47874.1"/>
    </source>
</evidence>
<comment type="caution">
    <text evidence="3">The sequence shown here is derived from an EMBL/GenBank/DDBJ whole genome shotgun (WGS) entry which is preliminary data.</text>
</comment>
<feature type="chain" id="PRO_5039591257" description="DUF3105 domain-containing protein" evidence="2">
    <location>
        <begin position="26"/>
        <end position="149"/>
    </location>
</feature>
<evidence type="ECO:0000256" key="2">
    <source>
        <dbReference type="SAM" id="SignalP"/>
    </source>
</evidence>
<gene>
    <name evidence="3" type="ORF">GON03_01680</name>
</gene>
<organism evidence="3 4">
    <name type="scientific">Nocardioides agri</name>
    <dbReference type="NCBI Taxonomy" id="2682843"/>
    <lineage>
        <taxon>Bacteria</taxon>
        <taxon>Bacillati</taxon>
        <taxon>Actinomycetota</taxon>
        <taxon>Actinomycetes</taxon>
        <taxon>Propionibacteriales</taxon>
        <taxon>Nocardioidaceae</taxon>
        <taxon>Nocardioides</taxon>
    </lineage>
</organism>